<feature type="domain" description="ABC transporter" evidence="4">
    <location>
        <begin position="10"/>
        <end position="236"/>
    </location>
</feature>
<evidence type="ECO:0000313" key="5">
    <source>
        <dbReference type="EMBL" id="PSR26214.1"/>
    </source>
</evidence>
<dbReference type="InterPro" id="IPR003439">
    <property type="entry name" value="ABC_transporter-like_ATP-bd"/>
</dbReference>
<proteinExistence type="predicted"/>
<gene>
    <name evidence="5" type="ORF">C7B46_20145</name>
</gene>
<dbReference type="Pfam" id="PF00005">
    <property type="entry name" value="ABC_tran"/>
    <property type="match status" value="1"/>
</dbReference>
<reference evidence="5 6" key="1">
    <citation type="journal article" date="2014" name="BMC Genomics">
        <title>Comparison of environmental and isolate Sulfobacillus genomes reveals diverse carbon, sulfur, nitrogen, and hydrogen metabolisms.</title>
        <authorList>
            <person name="Justice N.B."/>
            <person name="Norman A."/>
            <person name="Brown C.T."/>
            <person name="Singh A."/>
            <person name="Thomas B.C."/>
            <person name="Banfield J.F."/>
        </authorList>
    </citation>
    <scope>NUCLEOTIDE SEQUENCE [LARGE SCALE GENOMIC DNA]</scope>
    <source>
        <strain evidence="5">AMDSBA4</strain>
    </source>
</reference>
<dbReference type="InterPro" id="IPR051782">
    <property type="entry name" value="ABC_Transporter_VariousFunc"/>
</dbReference>
<protein>
    <recommendedName>
        <fullName evidence="4">ABC transporter domain-containing protein</fullName>
    </recommendedName>
</protein>
<evidence type="ECO:0000256" key="2">
    <source>
        <dbReference type="ARBA" id="ARBA00022741"/>
    </source>
</evidence>
<dbReference type="AlphaFoldDB" id="A0A2T2WVE6"/>
<dbReference type="EMBL" id="PXYW01000129">
    <property type="protein sequence ID" value="PSR26214.1"/>
    <property type="molecule type" value="Genomic_DNA"/>
</dbReference>
<dbReference type="SMART" id="SM00382">
    <property type="entry name" value="AAA"/>
    <property type="match status" value="1"/>
</dbReference>
<dbReference type="PROSITE" id="PS50893">
    <property type="entry name" value="ABC_TRANSPORTER_2"/>
    <property type="match status" value="1"/>
</dbReference>
<dbReference type="Proteomes" id="UP000242972">
    <property type="component" value="Unassembled WGS sequence"/>
</dbReference>
<evidence type="ECO:0000256" key="3">
    <source>
        <dbReference type="ARBA" id="ARBA00022840"/>
    </source>
</evidence>
<evidence type="ECO:0000259" key="4">
    <source>
        <dbReference type="PROSITE" id="PS50893"/>
    </source>
</evidence>
<dbReference type="GO" id="GO:0016887">
    <property type="term" value="F:ATP hydrolysis activity"/>
    <property type="evidence" value="ECO:0007669"/>
    <property type="project" value="InterPro"/>
</dbReference>
<comment type="caution">
    <text evidence="5">The sequence shown here is derived from an EMBL/GenBank/DDBJ whole genome shotgun (WGS) entry which is preliminary data.</text>
</comment>
<dbReference type="PANTHER" id="PTHR42939:SF1">
    <property type="entry name" value="ABC TRANSPORTER ATP-BINDING PROTEIN ALBC-RELATED"/>
    <property type="match status" value="1"/>
</dbReference>
<keyword evidence="3" id="KW-0067">ATP-binding</keyword>
<keyword evidence="1" id="KW-0813">Transport</keyword>
<dbReference type="InterPro" id="IPR027417">
    <property type="entry name" value="P-loop_NTPase"/>
</dbReference>
<organism evidence="5 6">
    <name type="scientific">Sulfobacillus benefaciens</name>
    <dbReference type="NCBI Taxonomy" id="453960"/>
    <lineage>
        <taxon>Bacteria</taxon>
        <taxon>Bacillati</taxon>
        <taxon>Bacillota</taxon>
        <taxon>Clostridia</taxon>
        <taxon>Eubacteriales</taxon>
        <taxon>Clostridiales Family XVII. Incertae Sedis</taxon>
        <taxon>Sulfobacillus</taxon>
    </lineage>
</organism>
<accession>A0A2T2WVE6</accession>
<dbReference type="PANTHER" id="PTHR42939">
    <property type="entry name" value="ABC TRANSPORTER ATP-BINDING PROTEIN ALBC-RELATED"/>
    <property type="match status" value="1"/>
</dbReference>
<sequence>MTASNRDTIIELKDVSKRFGNTPVLRNISWHVPQGHIMGLLGLNGSGKTTLLRLLMGIVRPSDGTATVAHRDLSTQSPGIRAVVGYVAEHSTIPRAFTADRLERVGQRVFPLWDAVQYEASLQRFHIAPNKPMYVMSQGQRTLTALAFALAHHAEILLLDEPTNGLDPLIRREFLANLIEEAYDQHRTVILSSHRLEEVSYVAQDVAVLHGGTLVVAGALDDLLQQDHMVTLRMGSAVGDLETLPGAGTILRTGPQATLYIHHFDRYAQDIADRLRQWQVTEWTHHPVSLEQLFQERVGDHVG</sequence>
<name>A0A2T2WVE6_9FIRM</name>
<dbReference type="InterPro" id="IPR003593">
    <property type="entry name" value="AAA+_ATPase"/>
</dbReference>
<dbReference type="SUPFAM" id="SSF52540">
    <property type="entry name" value="P-loop containing nucleoside triphosphate hydrolases"/>
    <property type="match status" value="1"/>
</dbReference>
<dbReference type="GO" id="GO:0005524">
    <property type="term" value="F:ATP binding"/>
    <property type="evidence" value="ECO:0007669"/>
    <property type="project" value="UniProtKB-KW"/>
</dbReference>
<keyword evidence="2" id="KW-0547">Nucleotide-binding</keyword>
<dbReference type="Gene3D" id="3.40.50.300">
    <property type="entry name" value="P-loop containing nucleotide triphosphate hydrolases"/>
    <property type="match status" value="1"/>
</dbReference>
<evidence type="ECO:0000313" key="6">
    <source>
        <dbReference type="Proteomes" id="UP000242972"/>
    </source>
</evidence>
<dbReference type="CDD" id="cd03230">
    <property type="entry name" value="ABC_DR_subfamily_A"/>
    <property type="match status" value="1"/>
</dbReference>
<evidence type="ECO:0000256" key="1">
    <source>
        <dbReference type="ARBA" id="ARBA00022448"/>
    </source>
</evidence>